<evidence type="ECO:0000256" key="3">
    <source>
        <dbReference type="ARBA" id="ARBA00022679"/>
    </source>
</evidence>
<dbReference type="RefSeq" id="WP_015597290.1">
    <property type="nucleotide sequence ID" value="NC_021172.1"/>
</dbReference>
<evidence type="ECO:0000256" key="2">
    <source>
        <dbReference type="ARBA" id="ARBA00022603"/>
    </source>
</evidence>
<sequence length="289" mass="33438">MTNTLINDVSDTAFWIAHHRSVETKRPDALFKDPLAEVLAGTRGKNIADSMPRSMVTAWAVVMRTCIIDDHIRLAIREGTDAVLNLGAGLDTRPYRMELPETLNWTEVDYPHVIDYKQQRLAQETPRCRLARIKCDLADDTSRRRLLAEVNASAKKLLVLSEGVVPYLGTDQVATLADDLRSLDHARYWLVDYFSPQLLKYRQRQMGDRMQNAPFKFAPDDWLGFFEKHGWRCRQIRYLAEEAERLKRQIQLPAWQALLASVQQFVMPKARRDRFRKLAGHILLEPQPI</sequence>
<evidence type="ECO:0000313" key="6">
    <source>
        <dbReference type="Proteomes" id="UP000005952"/>
    </source>
</evidence>
<comment type="similarity">
    <text evidence="1 4">Belongs to the UPF0677 family.</text>
</comment>
<dbReference type="PANTHER" id="PTHR43619:SF2">
    <property type="entry name" value="S-ADENOSYL-L-METHIONINE-DEPENDENT METHYLTRANSFERASES SUPERFAMILY PROTEIN"/>
    <property type="match status" value="1"/>
</dbReference>
<dbReference type="GO" id="GO:0008168">
    <property type="term" value="F:methyltransferase activity"/>
    <property type="evidence" value="ECO:0007669"/>
    <property type="project" value="UniProtKB-UniRule"/>
</dbReference>
<accession>N0B2P2</accession>
<dbReference type="Proteomes" id="UP000005952">
    <property type="component" value="Chromosome"/>
</dbReference>
<gene>
    <name evidence="5" type="ORF">HYPDE_27868</name>
</gene>
<organism evidence="5 6">
    <name type="scientific">Hyphomicrobium denitrificans 1NES1</name>
    <dbReference type="NCBI Taxonomy" id="670307"/>
    <lineage>
        <taxon>Bacteria</taxon>
        <taxon>Pseudomonadati</taxon>
        <taxon>Pseudomonadota</taxon>
        <taxon>Alphaproteobacteria</taxon>
        <taxon>Hyphomicrobiales</taxon>
        <taxon>Hyphomicrobiaceae</taxon>
        <taxon>Hyphomicrobium</taxon>
    </lineage>
</organism>
<protein>
    <recommendedName>
        <fullName evidence="4">S-adenosyl-L-methionine-dependent methyltransferase</fullName>
        <ecNumber evidence="4">2.1.1.-</ecNumber>
    </recommendedName>
</protein>
<dbReference type="NCBIfam" id="TIGR00027">
    <property type="entry name" value="mthyl_TIGR00027"/>
    <property type="match status" value="1"/>
</dbReference>
<dbReference type="KEGG" id="hdt:HYPDE_27868"/>
<proteinExistence type="inferred from homology"/>
<dbReference type="GO" id="GO:0032259">
    <property type="term" value="P:methylation"/>
    <property type="evidence" value="ECO:0007669"/>
    <property type="project" value="UniProtKB-KW"/>
</dbReference>
<keyword evidence="4" id="KW-0949">S-adenosyl-L-methionine</keyword>
<dbReference type="EMBL" id="CP005587">
    <property type="protein sequence ID" value="AGK57253.1"/>
    <property type="molecule type" value="Genomic_DNA"/>
</dbReference>
<dbReference type="Gene3D" id="3.40.50.150">
    <property type="entry name" value="Vaccinia Virus protein VP39"/>
    <property type="match status" value="1"/>
</dbReference>
<dbReference type="InterPro" id="IPR007213">
    <property type="entry name" value="Ppm1/Ppm2/Tcmp"/>
</dbReference>
<evidence type="ECO:0000313" key="5">
    <source>
        <dbReference type="EMBL" id="AGK57253.1"/>
    </source>
</evidence>
<dbReference type="InterPro" id="IPR029063">
    <property type="entry name" value="SAM-dependent_MTases_sf"/>
</dbReference>
<evidence type="ECO:0000256" key="1">
    <source>
        <dbReference type="ARBA" id="ARBA00008138"/>
    </source>
</evidence>
<dbReference type="EC" id="2.1.1.-" evidence="4"/>
<keyword evidence="3 5" id="KW-0808">Transferase</keyword>
<dbReference type="STRING" id="670307.HYPDE_27868"/>
<dbReference type="AlphaFoldDB" id="N0B2P2"/>
<dbReference type="Pfam" id="PF04072">
    <property type="entry name" value="LCM"/>
    <property type="match status" value="1"/>
</dbReference>
<dbReference type="PANTHER" id="PTHR43619">
    <property type="entry name" value="S-ADENOSYL-L-METHIONINE-DEPENDENT METHYLTRANSFERASE YKTD-RELATED"/>
    <property type="match status" value="1"/>
</dbReference>
<reference evidence="5 6" key="1">
    <citation type="journal article" date="2013" name="Genome Announc.">
        <title>Genome sequences for three denitrifying bacterial strains isolated from a uranium- and nitrate-contaminated subsurface environment.</title>
        <authorList>
            <person name="Venkatramanan R."/>
            <person name="Prakash O."/>
            <person name="Woyke T."/>
            <person name="Chain P."/>
            <person name="Goodwin L.A."/>
            <person name="Watson D."/>
            <person name="Brooks S."/>
            <person name="Kostka J.E."/>
            <person name="Green S.J."/>
        </authorList>
    </citation>
    <scope>NUCLEOTIDE SEQUENCE [LARGE SCALE GENOMIC DNA]</scope>
    <source>
        <strain evidence="5 6">1NES1</strain>
    </source>
</reference>
<dbReference type="HOGENOM" id="CLU_056160_1_0_5"/>
<keyword evidence="2 4" id="KW-0489">Methyltransferase</keyword>
<keyword evidence="6" id="KW-1185">Reference proteome</keyword>
<dbReference type="OrthoDB" id="9800233at2"/>
<dbReference type="eggNOG" id="COG3315">
    <property type="taxonomic scope" value="Bacteria"/>
</dbReference>
<evidence type="ECO:0000256" key="4">
    <source>
        <dbReference type="RuleBase" id="RU362030"/>
    </source>
</evidence>
<dbReference type="InterPro" id="IPR011610">
    <property type="entry name" value="SAM_mthyl_Trfase_ML2640-like"/>
</dbReference>
<comment type="function">
    <text evidence="4">Exhibits S-adenosyl-L-methionine-dependent methyltransferase activity.</text>
</comment>
<dbReference type="SUPFAM" id="SSF53335">
    <property type="entry name" value="S-adenosyl-L-methionine-dependent methyltransferases"/>
    <property type="match status" value="1"/>
</dbReference>
<name>N0B2P2_9HYPH</name>